<reference evidence="8" key="1">
    <citation type="submission" date="2020-04" db="EMBL/GenBank/DDBJ databases">
        <authorList>
            <person name="Alioto T."/>
            <person name="Alioto T."/>
            <person name="Gomez Garrido J."/>
        </authorList>
    </citation>
    <scope>NUCLEOTIDE SEQUENCE</scope>
    <source>
        <strain evidence="8">A484AB</strain>
    </source>
</reference>
<keyword evidence="6 8" id="KW-0675">Receptor</keyword>
<dbReference type="CDD" id="cd00637">
    <property type="entry name" value="7tm_classA_rhodopsin-like"/>
    <property type="match status" value="1"/>
</dbReference>
<dbReference type="InterPro" id="IPR000276">
    <property type="entry name" value="GPCR_Rhodpsn"/>
</dbReference>
<proteinExistence type="predicted"/>
<name>A0A7D9DGI8_PARCT</name>
<dbReference type="PROSITE" id="PS50262">
    <property type="entry name" value="G_PROTEIN_RECEP_F1_2"/>
    <property type="match status" value="1"/>
</dbReference>
<protein>
    <submittedName>
        <fullName evidence="8">Pyroglutamylated RFamide peptide receptor-like</fullName>
    </submittedName>
</protein>
<evidence type="ECO:0000256" key="7">
    <source>
        <dbReference type="ARBA" id="ARBA00023224"/>
    </source>
</evidence>
<evidence type="ECO:0000256" key="2">
    <source>
        <dbReference type="ARBA" id="ARBA00022692"/>
    </source>
</evidence>
<dbReference type="PANTHER" id="PTHR45695:SF9">
    <property type="entry name" value="LEUCOKININ RECEPTOR"/>
    <property type="match status" value="1"/>
</dbReference>
<evidence type="ECO:0000256" key="6">
    <source>
        <dbReference type="ARBA" id="ARBA00023170"/>
    </source>
</evidence>
<keyword evidence="9" id="KW-1185">Reference proteome</keyword>
<keyword evidence="4" id="KW-0297">G-protein coupled receptor</keyword>
<gene>
    <name evidence="8" type="ORF">PACLA_8A057352</name>
</gene>
<dbReference type="PANTHER" id="PTHR45695">
    <property type="entry name" value="LEUCOKININ RECEPTOR-RELATED"/>
    <property type="match status" value="1"/>
</dbReference>
<dbReference type="GO" id="GO:0004930">
    <property type="term" value="F:G protein-coupled receptor activity"/>
    <property type="evidence" value="ECO:0007669"/>
    <property type="project" value="UniProtKB-KW"/>
</dbReference>
<keyword evidence="5" id="KW-0472">Membrane</keyword>
<dbReference type="AlphaFoldDB" id="A0A7D9DGI8"/>
<evidence type="ECO:0000256" key="4">
    <source>
        <dbReference type="ARBA" id="ARBA00023040"/>
    </source>
</evidence>
<evidence type="ECO:0000313" key="9">
    <source>
        <dbReference type="Proteomes" id="UP001152795"/>
    </source>
</evidence>
<accession>A0A7D9DGI8</accession>
<dbReference type="Pfam" id="PF00001">
    <property type="entry name" value="7tm_1"/>
    <property type="match status" value="1"/>
</dbReference>
<keyword evidence="2" id="KW-0812">Transmembrane</keyword>
<evidence type="ECO:0000256" key="5">
    <source>
        <dbReference type="ARBA" id="ARBA00023136"/>
    </source>
</evidence>
<dbReference type="PRINTS" id="PR00237">
    <property type="entry name" value="GPCRRHODOPSN"/>
</dbReference>
<evidence type="ECO:0000313" key="8">
    <source>
        <dbReference type="EMBL" id="CAB3984592.1"/>
    </source>
</evidence>
<dbReference type="Proteomes" id="UP001152795">
    <property type="component" value="Unassembled WGS sequence"/>
</dbReference>
<dbReference type="Gene3D" id="1.20.1070.10">
    <property type="entry name" value="Rhodopsin 7-helix transmembrane proteins"/>
    <property type="match status" value="1"/>
</dbReference>
<keyword evidence="7" id="KW-0807">Transducer</keyword>
<evidence type="ECO:0000256" key="1">
    <source>
        <dbReference type="ARBA" id="ARBA00004141"/>
    </source>
</evidence>
<dbReference type="SUPFAM" id="SSF81321">
    <property type="entry name" value="Family A G protein-coupled receptor-like"/>
    <property type="match status" value="1"/>
</dbReference>
<comment type="subcellular location">
    <subcellularLocation>
        <location evidence="1">Membrane</location>
        <topology evidence="1">Multi-pass membrane protein</topology>
    </subcellularLocation>
</comment>
<dbReference type="EMBL" id="CACRXK020000759">
    <property type="protein sequence ID" value="CAB3984592.1"/>
    <property type="molecule type" value="Genomic_DNA"/>
</dbReference>
<dbReference type="GO" id="GO:0005886">
    <property type="term" value="C:plasma membrane"/>
    <property type="evidence" value="ECO:0007669"/>
    <property type="project" value="TreeGrafter"/>
</dbReference>
<keyword evidence="3" id="KW-1133">Transmembrane helix</keyword>
<evidence type="ECO:0000256" key="3">
    <source>
        <dbReference type="ARBA" id="ARBA00022989"/>
    </source>
</evidence>
<sequence length="310" mass="35329">MMVLLVVYMNNSMRTTINALLVNLSLSDILYIILSVPSFLQLEICNQRWLLGFPMAKISQGTMIVSGAAVVFTLIAIAFERYFAIVHPLKARARTKSRPTIWPLAVIWICSIVFALPFFIAITTRVTQHYVKENGQVTLQDITFIDIDFDVHKFRIYYVIVFLGLHVLPFVSLVTMYTRIAWKLWHPDRRLTEQPEGAGGNETVSRVSERNRRRTTKMVIVVLIAFFVCFFPFHVYFITQVFSDSYENKPTKIGSVLKLLLVLNAAVNPIVYNLLSEKFRGAFRSMLACCPRATPEMATASLNRTQSSGN</sequence>
<comment type="caution">
    <text evidence="8">The sequence shown here is derived from an EMBL/GenBank/DDBJ whole genome shotgun (WGS) entry which is preliminary data.</text>
</comment>
<organism evidence="8 9">
    <name type="scientific">Paramuricea clavata</name>
    <name type="common">Red gorgonian</name>
    <name type="synonym">Violescent sea-whip</name>
    <dbReference type="NCBI Taxonomy" id="317549"/>
    <lineage>
        <taxon>Eukaryota</taxon>
        <taxon>Metazoa</taxon>
        <taxon>Cnidaria</taxon>
        <taxon>Anthozoa</taxon>
        <taxon>Octocorallia</taxon>
        <taxon>Malacalcyonacea</taxon>
        <taxon>Plexauridae</taxon>
        <taxon>Paramuricea</taxon>
    </lineage>
</organism>
<dbReference type="InterPro" id="IPR017452">
    <property type="entry name" value="GPCR_Rhodpsn_7TM"/>
</dbReference>
<dbReference type="OrthoDB" id="5960845at2759"/>